<comment type="caution">
    <text evidence="2">The sequence shown here is derived from an EMBL/GenBank/DDBJ whole genome shotgun (WGS) entry which is preliminary data.</text>
</comment>
<name>A0AAV6VFE2_9ARAC</name>
<protein>
    <submittedName>
        <fullName evidence="2">Uncharacterized protein</fullName>
    </submittedName>
</protein>
<dbReference type="EMBL" id="JAFNEN010000089">
    <property type="protein sequence ID" value="KAG8195370.1"/>
    <property type="molecule type" value="Genomic_DNA"/>
</dbReference>
<organism evidence="2 3">
    <name type="scientific">Oedothorax gibbosus</name>
    <dbReference type="NCBI Taxonomy" id="931172"/>
    <lineage>
        <taxon>Eukaryota</taxon>
        <taxon>Metazoa</taxon>
        <taxon>Ecdysozoa</taxon>
        <taxon>Arthropoda</taxon>
        <taxon>Chelicerata</taxon>
        <taxon>Arachnida</taxon>
        <taxon>Araneae</taxon>
        <taxon>Araneomorphae</taxon>
        <taxon>Entelegynae</taxon>
        <taxon>Araneoidea</taxon>
        <taxon>Linyphiidae</taxon>
        <taxon>Erigoninae</taxon>
        <taxon>Oedothorax</taxon>
    </lineage>
</organism>
<evidence type="ECO:0000313" key="3">
    <source>
        <dbReference type="Proteomes" id="UP000827092"/>
    </source>
</evidence>
<evidence type="ECO:0000256" key="1">
    <source>
        <dbReference type="SAM" id="MobiDB-lite"/>
    </source>
</evidence>
<reference evidence="2 3" key="1">
    <citation type="journal article" date="2022" name="Nat. Ecol. Evol.">
        <title>A masculinizing supergene underlies an exaggerated male reproductive morph in a spider.</title>
        <authorList>
            <person name="Hendrickx F."/>
            <person name="De Corte Z."/>
            <person name="Sonet G."/>
            <person name="Van Belleghem S.M."/>
            <person name="Kostlbacher S."/>
            <person name="Vangestel C."/>
        </authorList>
    </citation>
    <scope>NUCLEOTIDE SEQUENCE [LARGE SCALE GENOMIC DNA]</scope>
    <source>
        <strain evidence="2">W744_W776</strain>
    </source>
</reference>
<evidence type="ECO:0000313" key="2">
    <source>
        <dbReference type="EMBL" id="KAG8195370.1"/>
    </source>
</evidence>
<feature type="region of interest" description="Disordered" evidence="1">
    <location>
        <begin position="79"/>
        <end position="98"/>
    </location>
</feature>
<sequence length="98" mass="10883">MLPQTYHADDEDEEDDEPLVVAEEALPDMVQKQKDDDLLLPGFSSKVADDSAGLNLLLKKDENYCSFLGCDMLPQTCHNDDKEDNGEPLVIAKKRGST</sequence>
<proteinExistence type="predicted"/>
<keyword evidence="3" id="KW-1185">Reference proteome</keyword>
<gene>
    <name evidence="2" type="ORF">JTE90_001387</name>
</gene>
<dbReference type="AlphaFoldDB" id="A0AAV6VFE2"/>
<dbReference type="Proteomes" id="UP000827092">
    <property type="component" value="Unassembled WGS sequence"/>
</dbReference>
<accession>A0AAV6VFE2</accession>